<evidence type="ECO:0000259" key="1">
    <source>
        <dbReference type="Pfam" id="PF09825"/>
    </source>
</evidence>
<dbReference type="Pfam" id="PF09825">
    <property type="entry name" value="BPL_N"/>
    <property type="match status" value="2"/>
</dbReference>
<dbReference type="InterPro" id="IPR019197">
    <property type="entry name" value="Biotin-prot_ligase_N"/>
</dbReference>
<evidence type="ECO:0000313" key="3">
    <source>
        <dbReference type="Proteomes" id="UP000290365"/>
    </source>
</evidence>
<dbReference type="OrthoDB" id="8333609at2"/>
<feature type="domain" description="Biotin-protein ligase N-terminal" evidence="1">
    <location>
        <begin position="180"/>
        <end position="253"/>
    </location>
</feature>
<dbReference type="Proteomes" id="UP000290365">
    <property type="component" value="Chromosome"/>
</dbReference>
<name>A0A4P6K580_KTERU</name>
<dbReference type="Gene3D" id="3.40.50.880">
    <property type="match status" value="1"/>
</dbReference>
<sequence length="276" mass="30046">MSQKRPLWQNKKLLYLLIPLALLLAALAPSGLTHFQKAHATNAAPAARPIALVYTDNHSVVGCDGCADAAVHMLKQSKWNFQIIQVGPDGQTLTPALLKSATLYVQPGGGNSVENAYAELQKYGKAHNYNFTTEMHSFVEHGGRYLGLCMGGFLAGNPGFNLLYPGDSGDFITSPGASVTTDADTIVDVSWRGQPRQIYFQGGAYFDMPDESKVNVLARYTNNEIAVMIAHDKQGKVAVSGPHPEATVDWYDAYHLPHPKNMDVDLANDLLDTLMQ</sequence>
<protein>
    <recommendedName>
        <fullName evidence="1">Biotin-protein ligase N-terminal domain-containing protein</fullName>
    </recommendedName>
</protein>
<accession>A0A4P6K580</accession>
<organism evidence="2 3">
    <name type="scientific">Ktedonosporobacter rubrisoli</name>
    <dbReference type="NCBI Taxonomy" id="2509675"/>
    <lineage>
        <taxon>Bacteria</taxon>
        <taxon>Bacillati</taxon>
        <taxon>Chloroflexota</taxon>
        <taxon>Ktedonobacteria</taxon>
        <taxon>Ktedonobacterales</taxon>
        <taxon>Ktedonosporobacteraceae</taxon>
        <taxon>Ktedonosporobacter</taxon>
    </lineage>
</organism>
<dbReference type="AlphaFoldDB" id="A0A4P6K580"/>
<feature type="domain" description="Biotin-protein ligase N-terminal" evidence="1">
    <location>
        <begin position="78"/>
        <end position="155"/>
    </location>
</feature>
<dbReference type="KEGG" id="kbs:EPA93_46940"/>
<dbReference type="EMBL" id="CP035758">
    <property type="protein sequence ID" value="QBD83103.1"/>
    <property type="molecule type" value="Genomic_DNA"/>
</dbReference>
<keyword evidence="3" id="KW-1185">Reference proteome</keyword>
<proteinExistence type="predicted"/>
<reference evidence="2 3" key="1">
    <citation type="submission" date="2019-01" db="EMBL/GenBank/DDBJ databases">
        <title>Ktedonosporobacter rubrisoli SCAWS-G2.</title>
        <authorList>
            <person name="Huang Y."/>
            <person name="Yan B."/>
        </authorList>
    </citation>
    <scope>NUCLEOTIDE SEQUENCE [LARGE SCALE GENOMIC DNA]</scope>
    <source>
        <strain evidence="2 3">SCAWS-G2</strain>
    </source>
</reference>
<evidence type="ECO:0000313" key="2">
    <source>
        <dbReference type="EMBL" id="QBD83103.1"/>
    </source>
</evidence>
<gene>
    <name evidence="2" type="ORF">EPA93_46940</name>
</gene>
<dbReference type="SUPFAM" id="SSF52317">
    <property type="entry name" value="Class I glutamine amidotransferase-like"/>
    <property type="match status" value="1"/>
</dbReference>
<dbReference type="RefSeq" id="WP_129894170.1">
    <property type="nucleotide sequence ID" value="NZ_CP035758.1"/>
</dbReference>
<dbReference type="InterPro" id="IPR029062">
    <property type="entry name" value="Class_I_gatase-like"/>
</dbReference>